<proteinExistence type="predicted"/>
<protein>
    <submittedName>
        <fullName evidence="1">Sporulation protein YtxC</fullName>
    </submittedName>
</protein>
<dbReference type="EMBL" id="JBHTIU010000107">
    <property type="protein sequence ID" value="MFD0872389.1"/>
    <property type="molecule type" value="Genomic_DNA"/>
</dbReference>
<dbReference type="Proteomes" id="UP001597120">
    <property type="component" value="Unassembled WGS sequence"/>
</dbReference>
<comment type="caution">
    <text evidence="1">The sequence shown here is derived from an EMBL/GenBank/DDBJ whole genome shotgun (WGS) entry which is preliminary data.</text>
</comment>
<evidence type="ECO:0000313" key="2">
    <source>
        <dbReference type="Proteomes" id="UP001597120"/>
    </source>
</evidence>
<sequence>MRLFQLYLPDMPDNHYAALVQTLKKELHKINKSENVYQLKYETDRFMVTVHWVSGTQGVLKQESRKMAGTAIGRVLAEYIVDCEEIKIIRRITRSQYRCSPDETEKICSYCKELLDGTLDYSHPFDLKGRRKAKVSAILQSYLWENPVLHLDGFIRFRLGDYNRELAEAVDYAVEEIMLDQQYQDFIALLKYYVYAQDTIIPTAHLMHKGGHEFQLLNEHMKPIDPRLFHFNKGESFDAEESDEDLIVSALLSVSPQKIYIHTREPELQVIKTIQQIFEHRVELCTVLS</sequence>
<dbReference type="Pfam" id="PF08812">
    <property type="entry name" value="YtxC"/>
    <property type="match status" value="1"/>
</dbReference>
<name>A0ABW3DJD6_9BACL</name>
<keyword evidence="2" id="KW-1185">Reference proteome</keyword>
<accession>A0ABW3DJD6</accession>
<gene>
    <name evidence="1" type="ORF">ACFQ03_25020</name>
</gene>
<reference evidence="2" key="1">
    <citation type="journal article" date="2019" name="Int. J. Syst. Evol. Microbiol.">
        <title>The Global Catalogue of Microorganisms (GCM) 10K type strain sequencing project: providing services to taxonomists for standard genome sequencing and annotation.</title>
        <authorList>
            <consortium name="The Broad Institute Genomics Platform"/>
            <consortium name="The Broad Institute Genome Sequencing Center for Infectious Disease"/>
            <person name="Wu L."/>
            <person name="Ma J."/>
        </authorList>
    </citation>
    <scope>NUCLEOTIDE SEQUENCE [LARGE SCALE GENOMIC DNA]</scope>
    <source>
        <strain evidence="2">CCUG 57263</strain>
    </source>
</reference>
<dbReference type="InterPro" id="IPR014199">
    <property type="entry name" value="Spore_YtxC"/>
</dbReference>
<evidence type="ECO:0000313" key="1">
    <source>
        <dbReference type="EMBL" id="MFD0872389.1"/>
    </source>
</evidence>
<organism evidence="1 2">
    <name type="scientific">Paenibacillus residui</name>
    <dbReference type="NCBI Taxonomy" id="629724"/>
    <lineage>
        <taxon>Bacteria</taxon>
        <taxon>Bacillati</taxon>
        <taxon>Bacillota</taxon>
        <taxon>Bacilli</taxon>
        <taxon>Bacillales</taxon>
        <taxon>Paenibacillaceae</taxon>
        <taxon>Paenibacillus</taxon>
    </lineage>
</organism>
<dbReference type="RefSeq" id="WP_379291743.1">
    <property type="nucleotide sequence ID" value="NZ_JBHTIU010000107.1"/>
</dbReference>